<protein>
    <recommendedName>
        <fullName evidence="4">DUF624 domain-containing protein</fullName>
    </recommendedName>
</protein>
<sequence>MAGVVDEVGTGVLSRASAVVYRWMVLAGFLALLCSPTLAAWVVLGRVEGTSPSVGVAVLWVVALVPVAPALSAALYAQRAWQVERDLRPARALWRGLARNTGDVLRWWAPALAAAALLVVDIVAAADVPGGAWLRGAAIALLAALALWSGHLLVITAYFSFRARDAARIAASTAFTQWRASLAFASLALVAVAVVALASEAALLLSAWVFALLLRVVARPVEEHVGERFVA</sequence>
<accession>A0ABP9AA02</accession>
<evidence type="ECO:0008006" key="4">
    <source>
        <dbReference type="Google" id="ProtNLM"/>
    </source>
</evidence>
<proteinExistence type="predicted"/>
<feature type="transmembrane region" description="Helical" evidence="1">
    <location>
        <begin position="107"/>
        <end position="126"/>
    </location>
</feature>
<keyword evidence="1" id="KW-1133">Transmembrane helix</keyword>
<dbReference type="Proteomes" id="UP001501645">
    <property type="component" value="Unassembled WGS sequence"/>
</dbReference>
<evidence type="ECO:0000256" key="1">
    <source>
        <dbReference type="SAM" id="Phobius"/>
    </source>
</evidence>
<dbReference type="RefSeq" id="WP_345438875.1">
    <property type="nucleotide sequence ID" value="NZ_BAABKO010000003.1"/>
</dbReference>
<comment type="caution">
    <text evidence="2">The sequence shown here is derived from an EMBL/GenBank/DDBJ whole genome shotgun (WGS) entry which is preliminary data.</text>
</comment>
<feature type="transmembrane region" description="Helical" evidence="1">
    <location>
        <begin position="181"/>
        <end position="214"/>
    </location>
</feature>
<keyword evidence="1" id="KW-0812">Transmembrane</keyword>
<name>A0ABP9AA02_9MICO</name>
<keyword evidence="1" id="KW-0472">Membrane</keyword>
<gene>
    <name evidence="2" type="ORF">GCM10023351_20930</name>
</gene>
<keyword evidence="3" id="KW-1185">Reference proteome</keyword>
<organism evidence="2 3">
    <name type="scientific">Microbacterium gilvum</name>
    <dbReference type="NCBI Taxonomy" id="1336204"/>
    <lineage>
        <taxon>Bacteria</taxon>
        <taxon>Bacillati</taxon>
        <taxon>Actinomycetota</taxon>
        <taxon>Actinomycetes</taxon>
        <taxon>Micrococcales</taxon>
        <taxon>Microbacteriaceae</taxon>
        <taxon>Microbacterium</taxon>
    </lineage>
</organism>
<reference evidence="3" key="1">
    <citation type="journal article" date="2019" name="Int. J. Syst. Evol. Microbiol.">
        <title>The Global Catalogue of Microorganisms (GCM) 10K type strain sequencing project: providing services to taxonomists for standard genome sequencing and annotation.</title>
        <authorList>
            <consortium name="The Broad Institute Genomics Platform"/>
            <consortium name="The Broad Institute Genome Sequencing Center for Infectious Disease"/>
            <person name="Wu L."/>
            <person name="Ma J."/>
        </authorList>
    </citation>
    <scope>NUCLEOTIDE SEQUENCE [LARGE SCALE GENOMIC DNA]</scope>
    <source>
        <strain evidence="3">JCM 18537</strain>
    </source>
</reference>
<dbReference type="EMBL" id="BAABKO010000003">
    <property type="protein sequence ID" value="GAA4776135.1"/>
    <property type="molecule type" value="Genomic_DNA"/>
</dbReference>
<evidence type="ECO:0000313" key="2">
    <source>
        <dbReference type="EMBL" id="GAA4776135.1"/>
    </source>
</evidence>
<feature type="transmembrane region" description="Helical" evidence="1">
    <location>
        <begin position="56"/>
        <end position="77"/>
    </location>
</feature>
<feature type="transmembrane region" description="Helical" evidence="1">
    <location>
        <begin position="20"/>
        <end position="44"/>
    </location>
</feature>
<evidence type="ECO:0000313" key="3">
    <source>
        <dbReference type="Proteomes" id="UP001501645"/>
    </source>
</evidence>
<feature type="transmembrane region" description="Helical" evidence="1">
    <location>
        <begin position="138"/>
        <end position="161"/>
    </location>
</feature>